<dbReference type="Proteomes" id="UP000789375">
    <property type="component" value="Unassembled WGS sequence"/>
</dbReference>
<reference evidence="1" key="1">
    <citation type="submission" date="2021-06" db="EMBL/GenBank/DDBJ databases">
        <authorList>
            <person name="Kallberg Y."/>
            <person name="Tangrot J."/>
            <person name="Rosling A."/>
        </authorList>
    </citation>
    <scope>NUCLEOTIDE SEQUENCE</scope>
    <source>
        <strain evidence="1">87-6 pot B 2015</strain>
    </source>
</reference>
<evidence type="ECO:0000313" key="1">
    <source>
        <dbReference type="EMBL" id="CAG8463304.1"/>
    </source>
</evidence>
<dbReference type="EMBL" id="CAJVPP010000269">
    <property type="protein sequence ID" value="CAG8463304.1"/>
    <property type="molecule type" value="Genomic_DNA"/>
</dbReference>
<proteinExistence type="predicted"/>
<organism evidence="1 2">
    <name type="scientific">Funneliformis mosseae</name>
    <name type="common">Endomycorrhizal fungus</name>
    <name type="synonym">Glomus mosseae</name>
    <dbReference type="NCBI Taxonomy" id="27381"/>
    <lineage>
        <taxon>Eukaryota</taxon>
        <taxon>Fungi</taxon>
        <taxon>Fungi incertae sedis</taxon>
        <taxon>Mucoromycota</taxon>
        <taxon>Glomeromycotina</taxon>
        <taxon>Glomeromycetes</taxon>
        <taxon>Glomerales</taxon>
        <taxon>Glomeraceae</taxon>
        <taxon>Funneliformis</taxon>
    </lineage>
</organism>
<accession>A0A9N8Z242</accession>
<keyword evidence="2" id="KW-1185">Reference proteome</keyword>
<gene>
    <name evidence="1" type="ORF">FMOSSE_LOCUS2152</name>
</gene>
<dbReference type="AlphaFoldDB" id="A0A9N8Z242"/>
<name>A0A9N8Z242_FUNMO</name>
<comment type="caution">
    <text evidence="1">The sequence shown here is derived from an EMBL/GenBank/DDBJ whole genome shotgun (WGS) entry which is preliminary data.</text>
</comment>
<evidence type="ECO:0000313" key="2">
    <source>
        <dbReference type="Proteomes" id="UP000789375"/>
    </source>
</evidence>
<sequence length="51" mass="5659">MSENKGKVAEEIDENLKGQFVKISEPVLDSRETSTLDTLDGNNIVLLFSFS</sequence>
<protein>
    <submittedName>
        <fullName evidence="1">15917_t:CDS:1</fullName>
    </submittedName>
</protein>